<reference evidence="1" key="1">
    <citation type="submission" date="2020-08" db="EMBL/GenBank/DDBJ databases">
        <title>Genome Sequencing and Pan-Genome Analysis of Migratory bird Vibrio Strains, Inner Mongolia.</title>
        <authorList>
            <person name="Zheng L."/>
        </authorList>
    </citation>
    <scope>NUCLEOTIDE SEQUENCE</scope>
    <source>
        <strain evidence="1">M13F</strain>
    </source>
</reference>
<evidence type="ECO:0000313" key="2">
    <source>
        <dbReference type="Proteomes" id="UP000615796"/>
    </source>
</evidence>
<protein>
    <submittedName>
        <fullName evidence="1">YnhF family membrane protein</fullName>
    </submittedName>
</protein>
<dbReference type="AlphaFoldDB" id="A0A9X0R7K3"/>
<dbReference type="NCBIfam" id="NF033411">
    <property type="entry name" value="small_mem_YnhF"/>
    <property type="match status" value="1"/>
</dbReference>
<dbReference type="GeneID" id="79887431"/>
<dbReference type="Proteomes" id="UP000615796">
    <property type="component" value="Unassembled WGS sequence"/>
</dbReference>
<proteinExistence type="predicted"/>
<keyword evidence="2" id="KW-1185">Reference proteome</keyword>
<evidence type="ECO:0000313" key="1">
    <source>
        <dbReference type="EMBL" id="MBC5849911.1"/>
    </source>
</evidence>
<comment type="caution">
    <text evidence="1">The sequence shown here is derived from an EMBL/GenBank/DDBJ whole genome shotgun (WGS) entry which is preliminary data.</text>
</comment>
<organism evidence="1 2">
    <name type="scientific">Vibrio metschnikovii</name>
    <dbReference type="NCBI Taxonomy" id="28172"/>
    <lineage>
        <taxon>Bacteria</taxon>
        <taxon>Pseudomonadati</taxon>
        <taxon>Pseudomonadota</taxon>
        <taxon>Gammaproteobacteria</taxon>
        <taxon>Vibrionales</taxon>
        <taxon>Vibrionaceae</taxon>
        <taxon>Vibrio</taxon>
    </lineage>
</organism>
<dbReference type="RefSeq" id="WP_110167917.1">
    <property type="nucleotide sequence ID" value="NZ_CAWQCL010000034.1"/>
</dbReference>
<dbReference type="EMBL" id="JACRUP010000001">
    <property type="protein sequence ID" value="MBC5849911.1"/>
    <property type="molecule type" value="Genomic_DNA"/>
</dbReference>
<dbReference type="InterPro" id="IPR047743">
    <property type="entry name" value="YnhF-like"/>
</dbReference>
<accession>A0A9X0R7K3</accession>
<name>A0A9X0R7K3_VIBME</name>
<sequence>MERDLKHALMITAAIFAVLIGYGLITIAN</sequence>
<gene>
    <name evidence="1" type="primary">ynhF</name>
    <name evidence="1" type="ORF">H8Q88_02920</name>
</gene>